<gene>
    <name evidence="1" type="ORF">PFISCL1PPCAC_19206</name>
</gene>
<name>A0AAV5WDM0_9BILA</name>
<dbReference type="Proteomes" id="UP001432322">
    <property type="component" value="Unassembled WGS sequence"/>
</dbReference>
<reference evidence="1" key="1">
    <citation type="submission" date="2023-10" db="EMBL/GenBank/DDBJ databases">
        <title>Genome assembly of Pristionchus species.</title>
        <authorList>
            <person name="Yoshida K."/>
            <person name="Sommer R.J."/>
        </authorList>
    </citation>
    <scope>NUCLEOTIDE SEQUENCE</scope>
    <source>
        <strain evidence="1">RS5133</strain>
    </source>
</reference>
<protein>
    <submittedName>
        <fullName evidence="1">Uncharacterized protein</fullName>
    </submittedName>
</protein>
<keyword evidence="2" id="KW-1185">Reference proteome</keyword>
<proteinExistence type="predicted"/>
<dbReference type="AlphaFoldDB" id="A0AAV5WDM0"/>
<evidence type="ECO:0000313" key="2">
    <source>
        <dbReference type="Proteomes" id="UP001432322"/>
    </source>
</evidence>
<dbReference type="EMBL" id="BTSY01000005">
    <property type="protein sequence ID" value="GMT27909.1"/>
    <property type="molecule type" value="Genomic_DNA"/>
</dbReference>
<feature type="non-terminal residue" evidence="1">
    <location>
        <position position="70"/>
    </location>
</feature>
<organism evidence="1 2">
    <name type="scientific">Pristionchus fissidentatus</name>
    <dbReference type="NCBI Taxonomy" id="1538716"/>
    <lineage>
        <taxon>Eukaryota</taxon>
        <taxon>Metazoa</taxon>
        <taxon>Ecdysozoa</taxon>
        <taxon>Nematoda</taxon>
        <taxon>Chromadorea</taxon>
        <taxon>Rhabditida</taxon>
        <taxon>Rhabditina</taxon>
        <taxon>Diplogasteromorpha</taxon>
        <taxon>Diplogasteroidea</taxon>
        <taxon>Neodiplogasteridae</taxon>
        <taxon>Pristionchus</taxon>
    </lineage>
</organism>
<evidence type="ECO:0000313" key="1">
    <source>
        <dbReference type="EMBL" id="GMT27909.1"/>
    </source>
</evidence>
<accession>A0AAV5WDM0</accession>
<comment type="caution">
    <text evidence="1">The sequence shown here is derived from an EMBL/GenBank/DDBJ whole genome shotgun (WGS) entry which is preliminary data.</text>
</comment>
<sequence>MIEKRKFVSLTLTQSGERNKNQILLSVPRSFDESLLLRLKKFSNYEFEHIKLLSVRIDSDAFRTAVFDIL</sequence>